<accession>A0A3D8MB97</accession>
<comment type="caution">
    <text evidence="2">The sequence shown here is derived from an EMBL/GenBank/DDBJ whole genome shotgun (WGS) entry which is preliminary data.</text>
</comment>
<dbReference type="EMBL" id="QRHA01000003">
    <property type="protein sequence ID" value="RDV27580.1"/>
    <property type="molecule type" value="Genomic_DNA"/>
</dbReference>
<evidence type="ECO:0000313" key="3">
    <source>
        <dbReference type="Proteomes" id="UP000256561"/>
    </source>
</evidence>
<proteinExistence type="predicted"/>
<sequence length="93" mass="10771">MIKKGFNWFLSRLPFYSLFFIFPVLGMMNCQGWNEGSMTSESCLVNTSFLQAYADFYYALVLFSSFMLLIPLVIYIVIAIWLSEILGRKLADN</sequence>
<organism evidence="2 3">
    <name type="scientific">Alteromonas aestuariivivens</name>
    <dbReference type="NCBI Taxonomy" id="1938339"/>
    <lineage>
        <taxon>Bacteria</taxon>
        <taxon>Pseudomonadati</taxon>
        <taxon>Pseudomonadota</taxon>
        <taxon>Gammaproteobacteria</taxon>
        <taxon>Alteromonadales</taxon>
        <taxon>Alteromonadaceae</taxon>
        <taxon>Alteromonas/Salinimonas group</taxon>
        <taxon>Alteromonas</taxon>
    </lineage>
</organism>
<feature type="transmembrane region" description="Helical" evidence="1">
    <location>
        <begin position="56"/>
        <end position="82"/>
    </location>
</feature>
<evidence type="ECO:0000313" key="2">
    <source>
        <dbReference type="EMBL" id="RDV27580.1"/>
    </source>
</evidence>
<dbReference type="Proteomes" id="UP000256561">
    <property type="component" value="Unassembled WGS sequence"/>
</dbReference>
<protein>
    <submittedName>
        <fullName evidence="2">Uncharacterized protein</fullName>
    </submittedName>
</protein>
<keyword evidence="1" id="KW-1133">Transmembrane helix</keyword>
<keyword evidence="1" id="KW-0812">Transmembrane</keyword>
<keyword evidence="3" id="KW-1185">Reference proteome</keyword>
<gene>
    <name evidence="2" type="ORF">DXV75_06025</name>
</gene>
<keyword evidence="1" id="KW-0472">Membrane</keyword>
<evidence type="ECO:0000256" key="1">
    <source>
        <dbReference type="SAM" id="Phobius"/>
    </source>
</evidence>
<reference evidence="3" key="1">
    <citation type="submission" date="2018-08" db="EMBL/GenBank/DDBJ databases">
        <authorList>
            <person name="Zhang J."/>
            <person name="Du Z.-J."/>
        </authorList>
    </citation>
    <scope>NUCLEOTIDE SEQUENCE [LARGE SCALE GENOMIC DNA]</scope>
    <source>
        <strain evidence="3">KCTC 52655</strain>
    </source>
</reference>
<name>A0A3D8MB97_9ALTE</name>
<dbReference type="AlphaFoldDB" id="A0A3D8MB97"/>
<feature type="transmembrane region" description="Helical" evidence="1">
    <location>
        <begin position="9"/>
        <end position="28"/>
    </location>
</feature>